<keyword evidence="2" id="KW-1185">Reference proteome</keyword>
<comment type="caution">
    <text evidence="1">The sequence shown here is derived from an EMBL/GenBank/DDBJ whole genome shotgun (WGS) entry which is preliminary data.</text>
</comment>
<evidence type="ECO:0000313" key="1">
    <source>
        <dbReference type="EMBL" id="KAK7307539.1"/>
    </source>
</evidence>
<sequence>MIRSKLYQTKLCLTWLYLQRQGTKEIHSQCKDRISDRLEVNKEVVNLKLFGLTYLDKQGLLQTGKMDIDLTCGALSSRGNEFGVGTSFNHLCEDLGKACGTKSLFPVPNKVLLPDGDVAFILLFQKHRIFKVELHAKSRIAPNVTRKGLGVM</sequence>
<evidence type="ECO:0000313" key="2">
    <source>
        <dbReference type="Proteomes" id="UP001367508"/>
    </source>
</evidence>
<name>A0AAN9K1P7_CANGL</name>
<protein>
    <submittedName>
        <fullName evidence="1">Uncharacterized protein</fullName>
    </submittedName>
</protein>
<dbReference type="AlphaFoldDB" id="A0AAN9K1P7"/>
<organism evidence="1 2">
    <name type="scientific">Canavalia gladiata</name>
    <name type="common">Sword bean</name>
    <name type="synonym">Dolichos gladiatus</name>
    <dbReference type="NCBI Taxonomy" id="3824"/>
    <lineage>
        <taxon>Eukaryota</taxon>
        <taxon>Viridiplantae</taxon>
        <taxon>Streptophyta</taxon>
        <taxon>Embryophyta</taxon>
        <taxon>Tracheophyta</taxon>
        <taxon>Spermatophyta</taxon>
        <taxon>Magnoliopsida</taxon>
        <taxon>eudicotyledons</taxon>
        <taxon>Gunneridae</taxon>
        <taxon>Pentapetalae</taxon>
        <taxon>rosids</taxon>
        <taxon>fabids</taxon>
        <taxon>Fabales</taxon>
        <taxon>Fabaceae</taxon>
        <taxon>Papilionoideae</taxon>
        <taxon>50 kb inversion clade</taxon>
        <taxon>NPAAA clade</taxon>
        <taxon>indigoferoid/millettioid clade</taxon>
        <taxon>Phaseoleae</taxon>
        <taxon>Canavalia</taxon>
    </lineage>
</organism>
<dbReference type="EMBL" id="JAYMYQ010000010">
    <property type="protein sequence ID" value="KAK7307539.1"/>
    <property type="molecule type" value="Genomic_DNA"/>
</dbReference>
<dbReference type="Proteomes" id="UP001367508">
    <property type="component" value="Unassembled WGS sequence"/>
</dbReference>
<proteinExistence type="predicted"/>
<gene>
    <name evidence="1" type="ORF">VNO77_40702</name>
</gene>
<accession>A0AAN9K1P7</accession>
<reference evidence="1 2" key="1">
    <citation type="submission" date="2024-01" db="EMBL/GenBank/DDBJ databases">
        <title>The genomes of 5 underutilized Papilionoideae crops provide insights into root nodulation and disease resistanc.</title>
        <authorList>
            <person name="Jiang F."/>
        </authorList>
    </citation>
    <scope>NUCLEOTIDE SEQUENCE [LARGE SCALE GENOMIC DNA]</scope>
    <source>
        <strain evidence="1">LVBAO_FW01</strain>
        <tissue evidence="1">Leaves</tissue>
    </source>
</reference>